<proteinExistence type="predicted"/>
<name>A0ABZ0BDQ4_9SPHN</name>
<keyword evidence="2" id="KW-1185">Reference proteome</keyword>
<evidence type="ECO:0000313" key="1">
    <source>
        <dbReference type="EMBL" id="WNO54459.1"/>
    </source>
</evidence>
<dbReference type="EMBL" id="CP135076">
    <property type="protein sequence ID" value="WNO54459.1"/>
    <property type="molecule type" value="Genomic_DNA"/>
</dbReference>
<dbReference type="Proteomes" id="UP001302249">
    <property type="component" value="Chromosome"/>
</dbReference>
<organism evidence="1 2">
    <name type="scientific">Stakelama saccharophila</name>
    <dbReference type="NCBI Taxonomy" id="3075605"/>
    <lineage>
        <taxon>Bacteria</taxon>
        <taxon>Pseudomonadati</taxon>
        <taxon>Pseudomonadota</taxon>
        <taxon>Alphaproteobacteria</taxon>
        <taxon>Sphingomonadales</taxon>
        <taxon>Sphingomonadaceae</taxon>
        <taxon>Stakelama</taxon>
    </lineage>
</organism>
<evidence type="ECO:0000313" key="2">
    <source>
        <dbReference type="Proteomes" id="UP001302249"/>
    </source>
</evidence>
<accession>A0ABZ0BDQ4</accession>
<gene>
    <name evidence="1" type="ORF">RPR59_04175</name>
</gene>
<protein>
    <recommendedName>
        <fullName evidence="3">Integron</fullName>
    </recommendedName>
</protein>
<dbReference type="PROSITE" id="PS51257">
    <property type="entry name" value="PROKAR_LIPOPROTEIN"/>
    <property type="match status" value="1"/>
</dbReference>
<evidence type="ECO:0008006" key="3">
    <source>
        <dbReference type="Google" id="ProtNLM"/>
    </source>
</evidence>
<reference evidence="1 2" key="1">
    <citation type="submission" date="2023-09" db="EMBL/GenBank/DDBJ databases">
        <authorList>
            <person name="Rey-Velasco X."/>
        </authorList>
    </citation>
    <scope>NUCLEOTIDE SEQUENCE [LARGE SCALE GENOMIC DNA]</scope>
    <source>
        <strain evidence="1 2">W311</strain>
    </source>
</reference>
<sequence length="151" mass="16145">MRCMMLFLCLALAACQNRTPIDRDAVENDTTSPAARPLDPGIRPVRIGESGPDFPACSTRGVVVELGAGETLPVRTAPFAEADITGQVVNGDRVDVCTRSFDQRWLGVVVRPNGADAAACGTRRHVSEPRTYDGPCLSGWISNAFVQLTAD</sequence>
<dbReference type="RefSeq" id="WP_313916971.1">
    <property type="nucleotide sequence ID" value="NZ_CP135076.1"/>
</dbReference>